<feature type="coiled-coil region" evidence="1">
    <location>
        <begin position="483"/>
        <end position="517"/>
    </location>
</feature>
<dbReference type="SUPFAM" id="SSF52540">
    <property type="entry name" value="P-loop containing nucleoside triphosphate hydrolases"/>
    <property type="match status" value="1"/>
</dbReference>
<dbReference type="RefSeq" id="WP_195132793.1">
    <property type="nucleotide sequence ID" value="NZ_JADLQX010000029.1"/>
</dbReference>
<evidence type="ECO:0000256" key="1">
    <source>
        <dbReference type="SAM" id="Coils"/>
    </source>
</evidence>
<dbReference type="PANTHER" id="PTHR45615">
    <property type="entry name" value="MYOSIN HEAVY CHAIN, NON-MUSCLE"/>
    <property type="match status" value="1"/>
</dbReference>
<dbReference type="Pfam" id="PF13558">
    <property type="entry name" value="SbcC_Walker_B"/>
    <property type="match status" value="1"/>
</dbReference>
<dbReference type="Proteomes" id="UP000702209">
    <property type="component" value="Unassembled WGS sequence"/>
</dbReference>
<keyword evidence="3" id="KW-1185">Reference proteome</keyword>
<organism evidence="2 3">
    <name type="scientific">Nocardia amamiensis</name>
    <dbReference type="NCBI Taxonomy" id="404578"/>
    <lineage>
        <taxon>Bacteria</taxon>
        <taxon>Bacillati</taxon>
        <taxon>Actinomycetota</taxon>
        <taxon>Actinomycetes</taxon>
        <taxon>Mycobacteriales</taxon>
        <taxon>Nocardiaceae</taxon>
        <taxon>Nocardia</taxon>
    </lineage>
</organism>
<feature type="coiled-coil region" evidence="1">
    <location>
        <begin position="955"/>
        <end position="982"/>
    </location>
</feature>
<dbReference type="PANTHER" id="PTHR45615:SF40">
    <property type="entry name" value="MYOSIN HEAVY CHAIN, NON-MUSCLE"/>
    <property type="match status" value="1"/>
</dbReference>
<proteinExistence type="predicted"/>
<dbReference type="InterPro" id="IPR013496">
    <property type="entry name" value="CHP02680"/>
</dbReference>
<gene>
    <name evidence="2" type="ORF">IU459_29145</name>
</gene>
<sequence>MTADPVKYHPNRWRLARAGVVNVWHYLDTEFTISGGRLILRGANGSGKSRALEMLLPFLLDADRRRMDATGSQKVSLDELMKTGARGQTNRVGYLWLELQRPSEPRDTVEFLTLGAHIKYSASAHRSEVLFFTTSKRVGEQLPLLSGDREVLSRDRLHALIGTENLTDAEGHRDNVRGKVFGLRGDADRDRFTGLIQLLHTLRSPDVGNRIDEGKLPQILSDALPPLSEQTLQTAGERLDGLTETRLAQQQLVETLDHVRRFHAVYGSYAAGVLTESATALRKAAKELGTAQDTRNDLTEQGERLRARLSSAEATIVELTDEETELKTSIESLHEAPQFKERADLVPRENALEALRQTAEQALQIARRARTDEADAAERFAEYRTELRSDSDAAATTLTRAVARLADSRIPHGTLPASITLRELEEPPVTDSVRDTLDQAPTQVQRPRLVTVEILPDDVAGIGSAALDCARAASDTASKVARREQEARRLADHRVKLTQLENAAAEAEHRAAADEAAAGDAADRRDDLAVSLNQSWRGWISSADTIRLMPDAQWSCPPVEALRSDTEVLAGDTADDTLLDELDTLAAELARPVDGGLAARIADIDHDILRLRQDAEKLHAENARLDAEHDPEPPTTPWHRAGQGTPLWRTIEFQDEVTADDRAGIEGALLAAGLLNATLTGDGALRAENGETYLRPGNTRPASPLSQVLRPDPAMPLLADLVSGVLAAIGWRDPDATISIAGDGSWRTGMLTGRHQPPTARHIGATTRAATRRARIAEIGQELEKLSASVTDLSAHRERLDEHRRQLAAHIRTAPRSRPLAVAREAARGAMKQAVRAADHAREAREKAVHERSEWSRQDREHRAICDQFALPSGYDDLVGRRKACDSAADACKTLDSACRALIGARLAADRARKEFIDARNRRQEDEAQAEISRRDWAREASSLNAVREALDLPIKELLREIEKSAAELKRTRTKLDAAKREHGQAALDAVGVETTLVAAEAAMRHRADELRLAAELFNARLHLPGLRAAAGMDEIAAVRDVTDRFESAHVAETVLAGLRGRKAADVGKMLNALTKFGGESSGYLEVSQSYEHGAHLIHIDGVEHHHDLPSVLAHLQEKVENGRQALTDREREVFTEFILGSVTDELRRRVQQARNLVGAMNAGLANTTTSHGIGVRIGWELDGSDPELRRLVHLVGIADQVRSDQDNEELVALVRARVERLYSSDNAAGYTAHLREALDYRAWHTVEVTILGPEPNQTRRISRRAKISQGETRFVSYVTLFAAADSYLSGLPDAEGALRLVLLDDAFAKVDERAIGELMGLLVRLDIDFVMTGHALWGTVSEVPALDIYEIRRIGDSSVVPTRIHWDGRKRTYLASVGGT</sequence>
<evidence type="ECO:0000313" key="3">
    <source>
        <dbReference type="Proteomes" id="UP000702209"/>
    </source>
</evidence>
<feature type="coiled-coil region" evidence="1">
    <location>
        <begin position="281"/>
        <end position="322"/>
    </location>
</feature>
<dbReference type="InterPro" id="IPR027417">
    <property type="entry name" value="P-loop_NTPase"/>
</dbReference>
<dbReference type="EMBL" id="JADLQX010000029">
    <property type="protein sequence ID" value="MBF6301574.1"/>
    <property type="molecule type" value="Genomic_DNA"/>
</dbReference>
<evidence type="ECO:0000313" key="2">
    <source>
        <dbReference type="EMBL" id="MBF6301574.1"/>
    </source>
</evidence>
<name>A0ABS0D346_9NOCA</name>
<protein>
    <submittedName>
        <fullName evidence="2">TIGR02680 family protein</fullName>
    </submittedName>
</protein>
<feature type="coiled-coil region" evidence="1">
    <location>
        <begin position="601"/>
        <end position="628"/>
    </location>
</feature>
<accession>A0ABS0D346</accession>
<comment type="caution">
    <text evidence="2">The sequence shown here is derived from an EMBL/GenBank/DDBJ whole genome shotgun (WGS) entry which is preliminary data.</text>
</comment>
<keyword evidence="1" id="KW-0175">Coiled coil</keyword>
<reference evidence="2 3" key="1">
    <citation type="submission" date="2020-10" db="EMBL/GenBank/DDBJ databases">
        <title>Identification of Nocardia species via Next-generation sequencing and recognition of intraspecies genetic diversity.</title>
        <authorList>
            <person name="Li P."/>
            <person name="Li P."/>
            <person name="Lu B."/>
        </authorList>
    </citation>
    <scope>NUCLEOTIDE SEQUENCE [LARGE SCALE GENOMIC DNA]</scope>
    <source>
        <strain evidence="2 3">BJ06-0157</strain>
    </source>
</reference>
<dbReference type="NCBIfam" id="TIGR02680">
    <property type="entry name" value="TIGR02680 family protein"/>
    <property type="match status" value="1"/>
</dbReference>